<reference evidence="4 5" key="1">
    <citation type="submission" date="2015-12" db="EMBL/GenBank/DDBJ databases">
        <authorList>
            <person name="Shamseldin A."/>
            <person name="Moawad H."/>
            <person name="Abd El-Rahim W.M."/>
            <person name="Sadowsky M.J."/>
        </authorList>
    </citation>
    <scope>NUCLEOTIDE SEQUENCE [LARGE SCALE GENOMIC DNA]</scope>
    <source>
        <strain evidence="4 5">SM2</strain>
    </source>
</reference>
<sequence length="259" mass="28011">MTILILGGTSEAKAICQQLANIGRPLIYSLAGIVRQPVLPCEVISGGFSQYGGLAAWCQRRGVQGIVDATHPFASRIRASASAASTELGISCWRFTRPLWQAGPNDNWHEFNHLAELPCLFKASAQTSPQRIFMSLGQLDSDDLALFKDRQLLLIRSAIPLQGGLTNNASWVQAVGPFSLAGELALLRNYGIDAIVCKNSGGDAVAAKLAAARQLSLPVYMQRRPEPVLGDERWCTEFSTEQALVLALKQSYLASSPNE</sequence>
<protein>
    <recommendedName>
        <fullName evidence="6">Precorrin-6A reductase</fullName>
    </recommendedName>
</protein>
<comment type="pathway">
    <text evidence="1">Cofactor biosynthesis; adenosylcobalamin biosynthesis.</text>
</comment>
<dbReference type="InterPro" id="IPR003723">
    <property type="entry name" value="Precorrin-6x_reduct"/>
</dbReference>
<dbReference type="KEGG" id="zal:AZF00_05425"/>
<evidence type="ECO:0000256" key="2">
    <source>
        <dbReference type="ARBA" id="ARBA00022573"/>
    </source>
</evidence>
<dbReference type="EMBL" id="CP014544">
    <property type="protein sequence ID" value="AMO67771.1"/>
    <property type="molecule type" value="Genomic_DNA"/>
</dbReference>
<dbReference type="PANTHER" id="PTHR36925">
    <property type="entry name" value="COBALT-PRECORRIN-6A REDUCTASE"/>
    <property type="match status" value="1"/>
</dbReference>
<dbReference type="RefSeq" id="WP_008246576.1">
    <property type="nucleotide sequence ID" value="NZ_CP014544.1"/>
</dbReference>
<dbReference type="GO" id="GO:0009236">
    <property type="term" value="P:cobalamin biosynthetic process"/>
    <property type="evidence" value="ECO:0007669"/>
    <property type="project" value="UniProtKB-UniPathway"/>
</dbReference>
<proteinExistence type="predicted"/>
<evidence type="ECO:0000256" key="3">
    <source>
        <dbReference type="ARBA" id="ARBA00023002"/>
    </source>
</evidence>
<dbReference type="Proteomes" id="UP000074119">
    <property type="component" value="Chromosome"/>
</dbReference>
<evidence type="ECO:0000256" key="1">
    <source>
        <dbReference type="ARBA" id="ARBA00004953"/>
    </source>
</evidence>
<dbReference type="GO" id="GO:0016994">
    <property type="term" value="F:precorrin-6A reductase activity"/>
    <property type="evidence" value="ECO:0007669"/>
    <property type="project" value="InterPro"/>
</dbReference>
<dbReference type="STRING" id="1470434.AZF00_05425"/>
<gene>
    <name evidence="4" type="ORF">AZF00_05425</name>
</gene>
<dbReference type="AlphaFoldDB" id="A0A127M3N4"/>
<dbReference type="UniPathway" id="UPA00148"/>
<name>A0A127M3N4_9GAMM</name>
<evidence type="ECO:0000313" key="5">
    <source>
        <dbReference type="Proteomes" id="UP000074119"/>
    </source>
</evidence>
<evidence type="ECO:0008006" key="6">
    <source>
        <dbReference type="Google" id="ProtNLM"/>
    </source>
</evidence>
<keyword evidence="2" id="KW-0169">Cobalamin biosynthesis</keyword>
<keyword evidence="3" id="KW-0560">Oxidoreductase</keyword>
<dbReference type="PANTHER" id="PTHR36925:SF1">
    <property type="entry name" value="COBALT-PRECORRIN-6A REDUCTASE"/>
    <property type="match status" value="1"/>
</dbReference>
<accession>A0A127M3N4</accession>
<dbReference type="Pfam" id="PF02571">
    <property type="entry name" value="CbiJ"/>
    <property type="match status" value="1"/>
</dbReference>
<dbReference type="PROSITE" id="PS51014">
    <property type="entry name" value="COBK_CBIJ"/>
    <property type="match status" value="1"/>
</dbReference>
<evidence type="ECO:0000313" key="4">
    <source>
        <dbReference type="EMBL" id="AMO67771.1"/>
    </source>
</evidence>
<organism evidence="4 5">
    <name type="scientific">Zhongshania aliphaticivorans</name>
    <dbReference type="NCBI Taxonomy" id="1470434"/>
    <lineage>
        <taxon>Bacteria</taxon>
        <taxon>Pseudomonadati</taxon>
        <taxon>Pseudomonadota</taxon>
        <taxon>Gammaproteobacteria</taxon>
        <taxon>Cellvibrionales</taxon>
        <taxon>Spongiibacteraceae</taxon>
        <taxon>Zhongshania</taxon>
    </lineage>
</organism>